<dbReference type="GeneID" id="55614888"/>
<evidence type="ECO:0000313" key="2">
    <source>
        <dbReference type="Proteomes" id="UP000294655"/>
    </source>
</evidence>
<dbReference type="KEGG" id="vg:55614888"/>
<sequence length="147" mass="16509">MKRMLILTAAEREVLQKTNRELTGYLNQAKENNFLSFRGAEHLDGQVNVFMVDRSLYDWTLSALTSSSELQTVILASRAKPKKRLTTLLLSESELEALIMHAPVIMAMLDPCYDGVQNDDTSVFSVEYQVHASVCAALDQLEKEGKL</sequence>
<dbReference type="Proteomes" id="UP000294655">
    <property type="component" value="Segment"/>
</dbReference>
<dbReference type="EMBL" id="MK580972">
    <property type="protein sequence ID" value="QBP06414.1"/>
    <property type="molecule type" value="Genomic_DNA"/>
</dbReference>
<name>A0A482IGG2_9CAUD</name>
<organism evidence="1 2">
    <name type="scientific">Stenotrophomonas phage YB07</name>
    <dbReference type="NCBI Taxonomy" id="2555548"/>
    <lineage>
        <taxon>Viruses</taxon>
        <taxon>Duplodnaviria</taxon>
        <taxon>Heunggongvirae</taxon>
        <taxon>Uroviricota</taxon>
        <taxon>Caudoviricetes</taxon>
        <taxon>Menderavirus</taxon>
        <taxon>Menderavirus IMESM1</taxon>
    </lineage>
</organism>
<evidence type="ECO:0000313" key="1">
    <source>
        <dbReference type="EMBL" id="QBP06414.1"/>
    </source>
</evidence>
<proteinExistence type="predicted"/>
<accession>A0A482IGG2</accession>
<reference evidence="1 2" key="1">
    <citation type="submission" date="2019-02" db="EMBL/GenBank/DDBJ databases">
        <authorList>
            <person name="He Y."/>
            <person name="Shi H."/>
            <person name="Li J."/>
            <person name="Sun Y."/>
        </authorList>
    </citation>
    <scope>NUCLEOTIDE SEQUENCE [LARGE SCALE GENOMIC DNA]</scope>
</reference>
<protein>
    <submittedName>
        <fullName evidence="1">Uncharacterized protein</fullName>
    </submittedName>
</protein>
<dbReference type="RefSeq" id="YP_009844564.1">
    <property type="nucleotide sequence ID" value="NC_048755.1"/>
</dbReference>